<accession>A0A498CEQ1</accession>
<dbReference type="PANTHER" id="PTHR48111">
    <property type="entry name" value="REGULATOR OF RPOS"/>
    <property type="match status" value="1"/>
</dbReference>
<evidence type="ECO:0000256" key="9">
    <source>
        <dbReference type="PROSITE-ProRule" id="PRU01091"/>
    </source>
</evidence>
<comment type="caution">
    <text evidence="12">The sequence shown here is derived from an EMBL/GenBank/DDBJ whole genome shotgun (WGS) entry which is preliminary data.</text>
</comment>
<evidence type="ECO:0000259" key="11">
    <source>
        <dbReference type="PROSITE" id="PS51755"/>
    </source>
</evidence>
<evidence type="ECO:0000256" key="2">
    <source>
        <dbReference type="ARBA" id="ARBA00022490"/>
    </source>
</evidence>
<dbReference type="SMART" id="SM00862">
    <property type="entry name" value="Trans_reg_C"/>
    <property type="match status" value="1"/>
</dbReference>
<reference evidence="12 13" key="1">
    <citation type="submission" date="2018-10" db="EMBL/GenBank/DDBJ databases">
        <title>Comparative analysis of microorganisms from saline springs in Andes Mountain Range, Colombia.</title>
        <authorList>
            <person name="Rubin E."/>
        </authorList>
    </citation>
    <scope>NUCLEOTIDE SEQUENCE [LARGE SCALE GENOMIC DNA]</scope>
    <source>
        <strain evidence="12 13">USBA GBX 843</strain>
    </source>
</reference>
<dbReference type="Gene3D" id="6.10.250.690">
    <property type="match status" value="1"/>
</dbReference>
<dbReference type="FunFam" id="1.10.10.10:FF:000099">
    <property type="entry name" value="Two-component system response regulator TorR"/>
    <property type="match status" value="1"/>
</dbReference>
<keyword evidence="7" id="KW-0804">Transcription</keyword>
<dbReference type="InterPro" id="IPR036388">
    <property type="entry name" value="WH-like_DNA-bd_sf"/>
</dbReference>
<organism evidence="12 13">
    <name type="scientific">Stenotrophomonas rhizophila</name>
    <dbReference type="NCBI Taxonomy" id="216778"/>
    <lineage>
        <taxon>Bacteria</taxon>
        <taxon>Pseudomonadati</taxon>
        <taxon>Pseudomonadota</taxon>
        <taxon>Gammaproteobacteria</taxon>
        <taxon>Lysobacterales</taxon>
        <taxon>Lysobacteraceae</taxon>
        <taxon>Stenotrophomonas</taxon>
    </lineage>
</organism>
<sequence length="265" mass="29491">MAKCGDITAGGLLPLLLIPACYSTLPVTHLLVVDDHRSIRDPLAAYLRRQGFEVTTACDGVETRARLKEQSFDLVVLDRMLPGEDGMSLCRHIGQDFGTPVIMLTAKAEHADRITGLDEGADDYVTKPFSVDELVARIRSVLRRSAGSGPSLRSGRESGQLRFAGWSLDLLHRNLRDPLGVEVALSTVEYRLLRVFLERPNQVLSRDDLLDLSRRDNVSFDRSIDSQISRLRRKLEDDPRHPTLLKTIWGDGYLLAASVEHAPAP</sequence>
<dbReference type="Gene3D" id="1.10.10.10">
    <property type="entry name" value="Winged helix-like DNA-binding domain superfamily/Winged helix DNA-binding domain"/>
    <property type="match status" value="1"/>
</dbReference>
<evidence type="ECO:0000256" key="1">
    <source>
        <dbReference type="ARBA" id="ARBA00004496"/>
    </source>
</evidence>
<dbReference type="GO" id="GO:0006355">
    <property type="term" value="P:regulation of DNA-templated transcription"/>
    <property type="evidence" value="ECO:0007669"/>
    <property type="project" value="InterPro"/>
</dbReference>
<comment type="subcellular location">
    <subcellularLocation>
        <location evidence="1">Cytoplasm</location>
    </subcellularLocation>
</comment>
<dbReference type="Gene3D" id="3.40.50.2300">
    <property type="match status" value="1"/>
</dbReference>
<dbReference type="InterPro" id="IPR011006">
    <property type="entry name" value="CheY-like_superfamily"/>
</dbReference>
<feature type="modified residue" description="4-aspartylphosphate" evidence="8">
    <location>
        <position position="78"/>
    </location>
</feature>
<evidence type="ECO:0000256" key="5">
    <source>
        <dbReference type="ARBA" id="ARBA00023015"/>
    </source>
</evidence>
<dbReference type="SUPFAM" id="SSF52172">
    <property type="entry name" value="CheY-like"/>
    <property type="match status" value="1"/>
</dbReference>
<keyword evidence="3 8" id="KW-0597">Phosphoprotein</keyword>
<keyword evidence="4" id="KW-0902">Two-component regulatory system</keyword>
<dbReference type="PROSITE" id="PS50110">
    <property type="entry name" value="RESPONSE_REGULATORY"/>
    <property type="match status" value="1"/>
</dbReference>
<evidence type="ECO:0000256" key="7">
    <source>
        <dbReference type="ARBA" id="ARBA00023163"/>
    </source>
</evidence>
<dbReference type="SMART" id="SM00448">
    <property type="entry name" value="REC"/>
    <property type="match status" value="1"/>
</dbReference>
<evidence type="ECO:0000256" key="8">
    <source>
        <dbReference type="PROSITE-ProRule" id="PRU00169"/>
    </source>
</evidence>
<evidence type="ECO:0000256" key="6">
    <source>
        <dbReference type="ARBA" id="ARBA00023125"/>
    </source>
</evidence>
<keyword evidence="5" id="KW-0805">Transcription regulation</keyword>
<dbReference type="SUPFAM" id="SSF46894">
    <property type="entry name" value="C-terminal effector domain of the bipartite response regulators"/>
    <property type="match status" value="1"/>
</dbReference>
<dbReference type="InterPro" id="IPR001789">
    <property type="entry name" value="Sig_transdc_resp-reg_receiver"/>
</dbReference>
<gene>
    <name evidence="12" type="ORF">BCL79_0796</name>
</gene>
<dbReference type="InterPro" id="IPR001867">
    <property type="entry name" value="OmpR/PhoB-type_DNA-bd"/>
</dbReference>
<dbReference type="GO" id="GO:0005829">
    <property type="term" value="C:cytosol"/>
    <property type="evidence" value="ECO:0007669"/>
    <property type="project" value="TreeGrafter"/>
</dbReference>
<keyword evidence="6 9" id="KW-0238">DNA-binding</keyword>
<proteinExistence type="predicted"/>
<feature type="domain" description="Response regulatory" evidence="10">
    <location>
        <begin position="29"/>
        <end position="142"/>
    </location>
</feature>
<dbReference type="InterPro" id="IPR039420">
    <property type="entry name" value="WalR-like"/>
</dbReference>
<dbReference type="PROSITE" id="PS51755">
    <property type="entry name" value="OMPR_PHOB"/>
    <property type="match status" value="1"/>
</dbReference>
<feature type="domain" description="OmpR/PhoB-type" evidence="11">
    <location>
        <begin position="158"/>
        <end position="257"/>
    </location>
</feature>
<dbReference type="Pfam" id="PF00486">
    <property type="entry name" value="Trans_reg_C"/>
    <property type="match status" value="1"/>
</dbReference>
<dbReference type="PANTHER" id="PTHR48111:SF4">
    <property type="entry name" value="DNA-BINDING DUAL TRANSCRIPTIONAL REGULATOR OMPR"/>
    <property type="match status" value="1"/>
</dbReference>
<evidence type="ECO:0000256" key="4">
    <source>
        <dbReference type="ARBA" id="ARBA00023012"/>
    </source>
</evidence>
<dbReference type="FunFam" id="3.40.50.2300:FF:000001">
    <property type="entry name" value="DNA-binding response regulator PhoB"/>
    <property type="match status" value="1"/>
</dbReference>
<dbReference type="GO" id="GO:0000976">
    <property type="term" value="F:transcription cis-regulatory region binding"/>
    <property type="evidence" value="ECO:0007669"/>
    <property type="project" value="TreeGrafter"/>
</dbReference>
<name>A0A498CEQ1_9GAMM</name>
<keyword evidence="2" id="KW-0963">Cytoplasm</keyword>
<evidence type="ECO:0000256" key="3">
    <source>
        <dbReference type="ARBA" id="ARBA00022553"/>
    </source>
</evidence>
<dbReference type="CDD" id="cd00383">
    <property type="entry name" value="trans_reg_C"/>
    <property type="match status" value="1"/>
</dbReference>
<protein>
    <submittedName>
        <fullName evidence="12">Two-component system OmpR family response regulator</fullName>
    </submittedName>
</protein>
<evidence type="ECO:0000259" key="10">
    <source>
        <dbReference type="PROSITE" id="PS50110"/>
    </source>
</evidence>
<evidence type="ECO:0000313" key="12">
    <source>
        <dbReference type="EMBL" id="RLK56409.1"/>
    </source>
</evidence>
<dbReference type="AlphaFoldDB" id="A0A498CEQ1"/>
<dbReference type="Proteomes" id="UP000274786">
    <property type="component" value="Unassembled WGS sequence"/>
</dbReference>
<dbReference type="GO" id="GO:0032993">
    <property type="term" value="C:protein-DNA complex"/>
    <property type="evidence" value="ECO:0007669"/>
    <property type="project" value="TreeGrafter"/>
</dbReference>
<dbReference type="GO" id="GO:0000156">
    <property type="term" value="F:phosphorelay response regulator activity"/>
    <property type="evidence" value="ECO:0007669"/>
    <property type="project" value="TreeGrafter"/>
</dbReference>
<evidence type="ECO:0000313" key="13">
    <source>
        <dbReference type="Proteomes" id="UP000274786"/>
    </source>
</evidence>
<dbReference type="Pfam" id="PF00072">
    <property type="entry name" value="Response_reg"/>
    <property type="match status" value="1"/>
</dbReference>
<dbReference type="InterPro" id="IPR016032">
    <property type="entry name" value="Sig_transdc_resp-reg_C-effctor"/>
</dbReference>
<dbReference type="EMBL" id="RCDC01000004">
    <property type="protein sequence ID" value="RLK56409.1"/>
    <property type="molecule type" value="Genomic_DNA"/>
</dbReference>
<feature type="DNA-binding region" description="OmpR/PhoB-type" evidence="9">
    <location>
        <begin position="158"/>
        <end position="257"/>
    </location>
</feature>